<dbReference type="RefSeq" id="WP_014779496.1">
    <property type="nucleotide sequence ID" value="NC_018012.1"/>
</dbReference>
<keyword evidence="2" id="KW-1185">Reference proteome</keyword>
<dbReference type="HOGENOM" id="CLU_2541550_0_0_6"/>
<protein>
    <submittedName>
        <fullName evidence="1">Uncharacterized protein</fullName>
    </submittedName>
</protein>
<dbReference type="KEGG" id="tvi:Thivi_3206"/>
<accession>I3YDL5</accession>
<sequence>MHLDPAIIYHDLKTDLVTFRTILADRTLAVDEFASTHRETIRRHYAKVGGCPLDQETAHQAAVALLGYLRPSPIQNVRTHLNR</sequence>
<dbReference type="EMBL" id="CP003154">
    <property type="protein sequence ID" value="AFL75083.1"/>
    <property type="molecule type" value="Genomic_DNA"/>
</dbReference>
<evidence type="ECO:0000313" key="2">
    <source>
        <dbReference type="Proteomes" id="UP000006062"/>
    </source>
</evidence>
<proteinExistence type="predicted"/>
<reference evidence="1 2" key="1">
    <citation type="submission" date="2012-06" db="EMBL/GenBank/DDBJ databases">
        <title>Complete sequence of Thiocystis violascens DSM 198.</title>
        <authorList>
            <consortium name="US DOE Joint Genome Institute"/>
            <person name="Lucas S."/>
            <person name="Han J."/>
            <person name="Lapidus A."/>
            <person name="Cheng J.-F."/>
            <person name="Goodwin L."/>
            <person name="Pitluck S."/>
            <person name="Peters L."/>
            <person name="Ovchinnikova G."/>
            <person name="Teshima H."/>
            <person name="Detter J.C."/>
            <person name="Han C."/>
            <person name="Tapia R."/>
            <person name="Land M."/>
            <person name="Hauser L."/>
            <person name="Kyrpides N."/>
            <person name="Ivanova N."/>
            <person name="Pagani I."/>
            <person name="Vogl K."/>
            <person name="Liu Z."/>
            <person name="Frigaard N.-U."/>
            <person name="Bryant D."/>
            <person name="Woyke T."/>
        </authorList>
    </citation>
    <scope>NUCLEOTIDE SEQUENCE [LARGE SCALE GENOMIC DNA]</scope>
    <source>
        <strain evidence="2">ATCC 17096 / DSM 198 / 6111</strain>
    </source>
</reference>
<dbReference type="STRING" id="765911.Thivi_3206"/>
<name>I3YDL5_THIV6</name>
<gene>
    <name evidence="1" type="ordered locus">Thivi_3206</name>
</gene>
<evidence type="ECO:0000313" key="1">
    <source>
        <dbReference type="EMBL" id="AFL75083.1"/>
    </source>
</evidence>
<dbReference type="Proteomes" id="UP000006062">
    <property type="component" value="Chromosome"/>
</dbReference>
<organism evidence="1 2">
    <name type="scientific">Thiocystis violascens (strain ATCC 17096 / DSM 198 / 6111)</name>
    <name type="common">Chromatium violascens</name>
    <dbReference type="NCBI Taxonomy" id="765911"/>
    <lineage>
        <taxon>Bacteria</taxon>
        <taxon>Pseudomonadati</taxon>
        <taxon>Pseudomonadota</taxon>
        <taxon>Gammaproteobacteria</taxon>
        <taxon>Chromatiales</taxon>
        <taxon>Chromatiaceae</taxon>
        <taxon>Thiocystis</taxon>
    </lineage>
</organism>
<dbReference type="OrthoDB" id="5771984at2"/>
<dbReference type="AlphaFoldDB" id="I3YDL5"/>